<evidence type="ECO:0000313" key="3">
    <source>
        <dbReference type="EMBL" id="MFC3573828.1"/>
    </source>
</evidence>
<feature type="signal peptide" evidence="2">
    <location>
        <begin position="1"/>
        <end position="17"/>
    </location>
</feature>
<gene>
    <name evidence="3" type="ORF">ACFOZ0_11200</name>
</gene>
<organism evidence="3 4">
    <name type="scientific">Streptomyces yaanensis</name>
    <dbReference type="NCBI Taxonomy" id="1142239"/>
    <lineage>
        <taxon>Bacteria</taxon>
        <taxon>Bacillati</taxon>
        <taxon>Actinomycetota</taxon>
        <taxon>Actinomycetes</taxon>
        <taxon>Kitasatosporales</taxon>
        <taxon>Streptomycetaceae</taxon>
        <taxon>Streptomyces</taxon>
    </lineage>
</organism>
<accession>A0ABV7SA90</accession>
<name>A0ABV7SA90_9ACTN</name>
<sequence>MTSATHLTRRQARTALAAAGLTAALVLTGCGSDSGDDDSSAPSAPASTPTANTGGGSGTPNAKAAGKLEGSWLATTGGKAVAFVVTGNQAALFTTGGTVCSGTAGEEAGMQMIRLKCTDGNKDRRTGMVDSVNSTTMKVTWSGGSVGKETYTKSEGGKLPSGLPTASLGS</sequence>
<reference evidence="4" key="1">
    <citation type="journal article" date="2019" name="Int. J. Syst. Evol. Microbiol.">
        <title>The Global Catalogue of Microorganisms (GCM) 10K type strain sequencing project: providing services to taxonomists for standard genome sequencing and annotation.</title>
        <authorList>
            <consortium name="The Broad Institute Genomics Platform"/>
            <consortium name="The Broad Institute Genome Sequencing Center for Infectious Disease"/>
            <person name="Wu L."/>
            <person name="Ma J."/>
        </authorList>
    </citation>
    <scope>NUCLEOTIDE SEQUENCE [LARGE SCALE GENOMIC DNA]</scope>
    <source>
        <strain evidence="4">CGMCC 4.7035</strain>
    </source>
</reference>
<protein>
    <recommendedName>
        <fullName evidence="5">Secreted protein</fullName>
    </recommendedName>
</protein>
<feature type="region of interest" description="Disordered" evidence="1">
    <location>
        <begin position="32"/>
        <end position="64"/>
    </location>
</feature>
<dbReference type="PROSITE" id="PS51318">
    <property type="entry name" value="TAT"/>
    <property type="match status" value="1"/>
</dbReference>
<dbReference type="InterPro" id="IPR006311">
    <property type="entry name" value="TAT_signal"/>
</dbReference>
<evidence type="ECO:0000256" key="2">
    <source>
        <dbReference type="SAM" id="SignalP"/>
    </source>
</evidence>
<evidence type="ECO:0000313" key="4">
    <source>
        <dbReference type="Proteomes" id="UP001595701"/>
    </source>
</evidence>
<dbReference type="Proteomes" id="UP001595701">
    <property type="component" value="Unassembled WGS sequence"/>
</dbReference>
<feature type="chain" id="PRO_5045849584" description="Secreted protein" evidence="2">
    <location>
        <begin position="18"/>
        <end position="170"/>
    </location>
</feature>
<proteinExistence type="predicted"/>
<dbReference type="EMBL" id="JBHRWR010000008">
    <property type="protein sequence ID" value="MFC3573828.1"/>
    <property type="molecule type" value="Genomic_DNA"/>
</dbReference>
<evidence type="ECO:0008006" key="5">
    <source>
        <dbReference type="Google" id="ProtNLM"/>
    </source>
</evidence>
<feature type="region of interest" description="Disordered" evidence="1">
    <location>
        <begin position="140"/>
        <end position="170"/>
    </location>
</feature>
<dbReference type="RefSeq" id="WP_310763286.1">
    <property type="nucleotide sequence ID" value="NZ_JBHRWR010000008.1"/>
</dbReference>
<feature type="compositionally biased region" description="Low complexity" evidence="1">
    <location>
        <begin position="40"/>
        <end position="52"/>
    </location>
</feature>
<keyword evidence="2" id="KW-0732">Signal</keyword>
<evidence type="ECO:0000256" key="1">
    <source>
        <dbReference type="SAM" id="MobiDB-lite"/>
    </source>
</evidence>
<comment type="caution">
    <text evidence="3">The sequence shown here is derived from an EMBL/GenBank/DDBJ whole genome shotgun (WGS) entry which is preliminary data.</text>
</comment>
<keyword evidence="4" id="KW-1185">Reference proteome</keyword>